<reference evidence="9 10" key="1">
    <citation type="submission" date="2023-11" db="EMBL/GenBank/DDBJ databases">
        <title>Dfirmibasis_genome.</title>
        <authorList>
            <person name="Edelbroek B."/>
            <person name="Kjellin J."/>
            <person name="Jerlstrom-Hultqvist J."/>
            <person name="Soderbom F."/>
        </authorList>
    </citation>
    <scope>NUCLEOTIDE SEQUENCE [LARGE SCALE GENOMIC DNA]</scope>
    <source>
        <strain evidence="9 10">TNS-C-14</strain>
    </source>
</reference>
<keyword evidence="3" id="KW-0805">Transcription regulation</keyword>
<proteinExistence type="inferred from homology"/>
<dbReference type="Pfam" id="PF00022">
    <property type="entry name" value="Actin"/>
    <property type="match status" value="2"/>
</dbReference>
<evidence type="ECO:0000256" key="2">
    <source>
        <dbReference type="ARBA" id="ARBA00022763"/>
    </source>
</evidence>
<gene>
    <name evidence="9" type="ORF">RB653_005157</name>
</gene>
<evidence type="ECO:0000256" key="4">
    <source>
        <dbReference type="ARBA" id="ARBA00023054"/>
    </source>
</evidence>
<dbReference type="InterPro" id="IPR043129">
    <property type="entry name" value="ATPase_NBD"/>
</dbReference>
<dbReference type="SUPFAM" id="SSF53067">
    <property type="entry name" value="Actin-like ATPase domain"/>
    <property type="match status" value="2"/>
</dbReference>
<sequence>MSNIFAYKEIESPIDDQICKEYKTKYANSSIPIIIDNGSYQCRAGFANDLSPKLIFRSLVGKVKSTSSPIVGNSLKEGDISRLTIKSPFDSNLLVHPPSQESILDYIFHKFGIENEIENPVLITEPTSNPTFCRKYMSELLFECYNIKSVVYGIDSLFSFYGQREQFKDGGKNALIIGSSFNTTHIYNVQNYNVSHQQTKRINIGGGAPTDYLRKLIHLKYPKHKSYFTQNYTNKIKEEHCYVSPGQYVEELREFENDQLAKEKSVIIQLPYQEIDFEKLEEDRQRKIQNRKDLGAKLRELADKKRLEKKTELEDKLASLESILSLKSSNIEEFQQTLRLKSYLNEKDLIRDIDDVKEKLFGKRKESEPIEDAEEFPLLFIADSELSADQLKEKKKQKQLKSMKDGRLAQKRKRDEEKEKEKEKEEERDRYEEESFLRDPEQYLKDLHSRKSKILEKRETRQKQKQKANIVQRNSRLRTIVNPTNHGSYDKSEEVEDPEEAEESRELAILDKLLNKFDPTSISSAIVSHDDQFPIGEYHTAEDFQVSLGVERIKCPETLFQPKAIIGMDQMGLIEAIISSVLSQLPTDTRKLVTENIFLTGGNVNTKQFKDRIHYEIQQIREPHSPLSILKSKDSQLDAWLGARKWCLDNQDNWSNVSISKQDYQEKGYDYIKSHFASNLSLN</sequence>
<feature type="compositionally biased region" description="Basic and acidic residues" evidence="8">
    <location>
        <begin position="452"/>
        <end position="462"/>
    </location>
</feature>
<dbReference type="Gene3D" id="3.30.420.40">
    <property type="match status" value="2"/>
</dbReference>
<evidence type="ECO:0000313" key="9">
    <source>
        <dbReference type="EMBL" id="KAK5583560.1"/>
    </source>
</evidence>
<keyword evidence="2" id="KW-0227">DNA damage</keyword>
<dbReference type="InterPro" id="IPR004000">
    <property type="entry name" value="Actin"/>
</dbReference>
<feature type="region of interest" description="Disordered" evidence="8">
    <location>
        <begin position="392"/>
        <end position="437"/>
    </location>
</feature>
<dbReference type="EMBL" id="JAVFKY010000001">
    <property type="protein sequence ID" value="KAK5583560.1"/>
    <property type="molecule type" value="Genomic_DNA"/>
</dbReference>
<evidence type="ECO:0000256" key="7">
    <source>
        <dbReference type="RuleBase" id="RU000487"/>
    </source>
</evidence>
<protein>
    <recommendedName>
        <fullName evidence="11">Actin-related protein 5</fullName>
    </recommendedName>
</protein>
<name>A0AAN7UC03_9MYCE</name>
<dbReference type="AlphaFoldDB" id="A0AAN7UC03"/>
<dbReference type="Proteomes" id="UP001344447">
    <property type="component" value="Unassembled WGS sequence"/>
</dbReference>
<feature type="region of interest" description="Disordered" evidence="8">
    <location>
        <begin position="452"/>
        <end position="471"/>
    </location>
</feature>
<feature type="region of interest" description="Disordered" evidence="8">
    <location>
        <begin position="481"/>
        <end position="502"/>
    </location>
</feature>
<evidence type="ECO:0000256" key="1">
    <source>
        <dbReference type="ARBA" id="ARBA00004123"/>
    </source>
</evidence>
<keyword evidence="4" id="KW-0175">Coiled coil</keyword>
<dbReference type="GO" id="GO:0005634">
    <property type="term" value="C:nucleus"/>
    <property type="evidence" value="ECO:0007669"/>
    <property type="project" value="UniProtKB-SubCell"/>
</dbReference>
<comment type="subcellular location">
    <subcellularLocation>
        <location evidence="1">Nucleus</location>
    </subcellularLocation>
</comment>
<evidence type="ECO:0000256" key="3">
    <source>
        <dbReference type="ARBA" id="ARBA00023015"/>
    </source>
</evidence>
<comment type="caution">
    <text evidence="9">The sequence shown here is derived from an EMBL/GenBank/DDBJ whole genome shotgun (WGS) entry which is preliminary data.</text>
</comment>
<evidence type="ECO:0000313" key="10">
    <source>
        <dbReference type="Proteomes" id="UP001344447"/>
    </source>
</evidence>
<keyword evidence="6" id="KW-0539">Nucleus</keyword>
<dbReference type="FunFam" id="3.30.420.40:FF:000058">
    <property type="entry name" value="Putative actin-related protein 5"/>
    <property type="match status" value="1"/>
</dbReference>
<organism evidence="9 10">
    <name type="scientific">Dictyostelium firmibasis</name>
    <dbReference type="NCBI Taxonomy" id="79012"/>
    <lineage>
        <taxon>Eukaryota</taxon>
        <taxon>Amoebozoa</taxon>
        <taxon>Evosea</taxon>
        <taxon>Eumycetozoa</taxon>
        <taxon>Dictyostelia</taxon>
        <taxon>Dictyosteliales</taxon>
        <taxon>Dictyosteliaceae</taxon>
        <taxon>Dictyostelium</taxon>
    </lineage>
</organism>
<dbReference type="FunFam" id="3.30.420.40:FF:000122">
    <property type="entry name" value="ARP5 actin-related protein 5 homolog"/>
    <property type="match status" value="1"/>
</dbReference>
<keyword evidence="10" id="KW-1185">Reference proteome</keyword>
<accession>A0AAN7UC03</accession>
<feature type="compositionally biased region" description="Acidic residues" evidence="8">
    <location>
        <begin position="493"/>
        <end position="502"/>
    </location>
</feature>
<feature type="compositionally biased region" description="Basic and acidic residues" evidence="8">
    <location>
        <begin position="402"/>
        <end position="437"/>
    </location>
</feature>
<dbReference type="SMART" id="SM00268">
    <property type="entry name" value="ACTIN"/>
    <property type="match status" value="1"/>
</dbReference>
<keyword evidence="5" id="KW-0804">Transcription</keyword>
<evidence type="ECO:0000256" key="8">
    <source>
        <dbReference type="SAM" id="MobiDB-lite"/>
    </source>
</evidence>
<dbReference type="Gene3D" id="3.90.640.10">
    <property type="entry name" value="Actin, Chain A, domain 4"/>
    <property type="match status" value="1"/>
</dbReference>
<dbReference type="PANTHER" id="PTHR11937">
    <property type="entry name" value="ACTIN"/>
    <property type="match status" value="1"/>
</dbReference>
<evidence type="ECO:0000256" key="5">
    <source>
        <dbReference type="ARBA" id="ARBA00023163"/>
    </source>
</evidence>
<dbReference type="GO" id="GO:0005856">
    <property type="term" value="C:cytoskeleton"/>
    <property type="evidence" value="ECO:0007669"/>
    <property type="project" value="UniProtKB-ARBA"/>
</dbReference>
<dbReference type="CDD" id="cd10211">
    <property type="entry name" value="ASKHA_NBD_Arp5"/>
    <property type="match status" value="1"/>
</dbReference>
<evidence type="ECO:0008006" key="11">
    <source>
        <dbReference type="Google" id="ProtNLM"/>
    </source>
</evidence>
<dbReference type="GO" id="GO:0006974">
    <property type="term" value="P:DNA damage response"/>
    <property type="evidence" value="ECO:0007669"/>
    <property type="project" value="UniProtKB-KW"/>
</dbReference>
<comment type="similarity">
    <text evidence="7">Belongs to the actin family.</text>
</comment>
<evidence type="ECO:0000256" key="6">
    <source>
        <dbReference type="ARBA" id="ARBA00023242"/>
    </source>
</evidence>
<dbReference type="GO" id="GO:0016192">
    <property type="term" value="P:vesicle-mediated transport"/>
    <property type="evidence" value="ECO:0007669"/>
    <property type="project" value="UniProtKB-ARBA"/>
</dbReference>